<sequence>MPRIDNEQLEALADMVAMKVKETVQEAGAQPKWLTMEEAVVYAKTSMRKLRTWVDEGYIYGFKRTGRYVVDRESIDQWYNSERLEIGGM</sequence>
<reference evidence="2 3" key="1">
    <citation type="submission" date="2019-03" db="EMBL/GenBank/DDBJ databases">
        <authorList>
            <person name="Nijsse B."/>
        </authorList>
    </citation>
    <scope>NUCLEOTIDE SEQUENCE [LARGE SCALE GENOMIC DNA]</scope>
    <source>
        <strain evidence="2">Desulfoluna butyratoxydans MSL71</strain>
    </source>
</reference>
<dbReference type="AlphaFoldDB" id="A0A4U8YXT0"/>
<gene>
    <name evidence="2" type="ORF">MSL71_45640</name>
</gene>
<name>A0A4U8YXT0_9BACT</name>
<proteinExistence type="predicted"/>
<accession>A0A4U8YXT0</accession>
<dbReference type="InterPro" id="IPR009061">
    <property type="entry name" value="DNA-bd_dom_put_sf"/>
</dbReference>
<dbReference type="EMBL" id="CAADHO010000012">
    <property type="protein sequence ID" value="VFQ46882.1"/>
    <property type="molecule type" value="Genomic_DNA"/>
</dbReference>
<dbReference type="InterPro" id="IPR041657">
    <property type="entry name" value="HTH_17"/>
</dbReference>
<dbReference type="Pfam" id="PF12728">
    <property type="entry name" value="HTH_17"/>
    <property type="match status" value="1"/>
</dbReference>
<keyword evidence="3" id="KW-1185">Reference proteome</keyword>
<dbReference type="Proteomes" id="UP000507962">
    <property type="component" value="Unassembled WGS sequence"/>
</dbReference>
<protein>
    <submittedName>
        <fullName evidence="2">Helix-turn-helix domain</fullName>
    </submittedName>
</protein>
<evidence type="ECO:0000313" key="3">
    <source>
        <dbReference type="Proteomes" id="UP000507962"/>
    </source>
</evidence>
<organism evidence="2 3">
    <name type="scientific">Desulfoluna butyratoxydans</name>
    <dbReference type="NCBI Taxonomy" id="231438"/>
    <lineage>
        <taxon>Bacteria</taxon>
        <taxon>Pseudomonadati</taxon>
        <taxon>Thermodesulfobacteriota</taxon>
        <taxon>Desulfobacteria</taxon>
        <taxon>Desulfobacterales</taxon>
        <taxon>Desulfolunaceae</taxon>
        <taxon>Desulfoluna</taxon>
    </lineage>
</organism>
<dbReference type="RefSeq" id="WP_180145568.1">
    <property type="nucleotide sequence ID" value="NZ_CAADHO010000012.1"/>
</dbReference>
<feature type="domain" description="Helix-turn-helix" evidence="1">
    <location>
        <begin position="33"/>
        <end position="81"/>
    </location>
</feature>
<evidence type="ECO:0000313" key="2">
    <source>
        <dbReference type="EMBL" id="VFQ46882.1"/>
    </source>
</evidence>
<dbReference type="SUPFAM" id="SSF46955">
    <property type="entry name" value="Putative DNA-binding domain"/>
    <property type="match status" value="1"/>
</dbReference>
<evidence type="ECO:0000259" key="1">
    <source>
        <dbReference type="Pfam" id="PF12728"/>
    </source>
</evidence>